<dbReference type="PANTHER" id="PTHR43792:SF1">
    <property type="entry name" value="N-ACETYLTRANSFERASE DOMAIN-CONTAINING PROTEIN"/>
    <property type="match status" value="1"/>
</dbReference>
<dbReference type="InterPro" id="IPR016181">
    <property type="entry name" value="Acyl_CoA_acyltransferase"/>
</dbReference>
<dbReference type="InterPro" id="IPR000182">
    <property type="entry name" value="GNAT_dom"/>
</dbReference>
<evidence type="ECO:0000313" key="2">
    <source>
        <dbReference type="EMBL" id="GAA1664689.1"/>
    </source>
</evidence>
<dbReference type="PANTHER" id="PTHR43792">
    <property type="entry name" value="GNAT FAMILY, PUTATIVE (AFU_ORTHOLOGUE AFUA_3G00765)-RELATED-RELATED"/>
    <property type="match status" value="1"/>
</dbReference>
<dbReference type="Pfam" id="PF13302">
    <property type="entry name" value="Acetyltransf_3"/>
    <property type="match status" value="1"/>
</dbReference>
<feature type="domain" description="N-acetyltransferase" evidence="1">
    <location>
        <begin position="11"/>
        <end position="169"/>
    </location>
</feature>
<name>A0ABN2G464_9ACTN</name>
<gene>
    <name evidence="2" type="ORF">GCM10009765_12840</name>
</gene>
<dbReference type="Gene3D" id="3.40.630.30">
    <property type="match status" value="1"/>
</dbReference>
<reference evidence="2 3" key="1">
    <citation type="journal article" date="2019" name="Int. J. Syst. Evol. Microbiol.">
        <title>The Global Catalogue of Microorganisms (GCM) 10K type strain sequencing project: providing services to taxonomists for standard genome sequencing and annotation.</title>
        <authorList>
            <consortium name="The Broad Institute Genomics Platform"/>
            <consortium name="The Broad Institute Genome Sequencing Center for Infectious Disease"/>
            <person name="Wu L."/>
            <person name="Ma J."/>
        </authorList>
    </citation>
    <scope>NUCLEOTIDE SEQUENCE [LARGE SCALE GENOMIC DNA]</scope>
    <source>
        <strain evidence="2 3">JCM 14718</strain>
    </source>
</reference>
<evidence type="ECO:0000313" key="3">
    <source>
        <dbReference type="Proteomes" id="UP001500618"/>
    </source>
</evidence>
<organism evidence="2 3">
    <name type="scientific">Fodinicola feengrottensis</name>
    <dbReference type="NCBI Taxonomy" id="435914"/>
    <lineage>
        <taxon>Bacteria</taxon>
        <taxon>Bacillati</taxon>
        <taxon>Actinomycetota</taxon>
        <taxon>Actinomycetes</taxon>
        <taxon>Mycobacteriales</taxon>
        <taxon>Fodinicola</taxon>
    </lineage>
</organism>
<comment type="caution">
    <text evidence="2">The sequence shown here is derived from an EMBL/GenBank/DDBJ whole genome shotgun (WGS) entry which is preliminary data.</text>
</comment>
<dbReference type="Proteomes" id="UP001500618">
    <property type="component" value="Unassembled WGS sequence"/>
</dbReference>
<dbReference type="SUPFAM" id="SSF55729">
    <property type="entry name" value="Acyl-CoA N-acyltransferases (Nat)"/>
    <property type="match status" value="1"/>
</dbReference>
<dbReference type="EMBL" id="BAAANY010000005">
    <property type="protein sequence ID" value="GAA1664689.1"/>
    <property type="molecule type" value="Genomic_DNA"/>
</dbReference>
<dbReference type="PROSITE" id="PS51186">
    <property type="entry name" value="GNAT"/>
    <property type="match status" value="1"/>
</dbReference>
<protein>
    <recommendedName>
        <fullName evidence="1">N-acetyltransferase domain-containing protein</fullName>
    </recommendedName>
</protein>
<keyword evidence="3" id="KW-1185">Reference proteome</keyword>
<dbReference type="InterPro" id="IPR051531">
    <property type="entry name" value="N-acetyltransferase"/>
</dbReference>
<dbReference type="RefSeq" id="WP_163572461.1">
    <property type="nucleotide sequence ID" value="NZ_BAAANY010000005.1"/>
</dbReference>
<accession>A0ABN2G464</accession>
<proteinExistence type="predicted"/>
<sequence length="169" mass="18919">MTVATLETERLLMRALRIDDAEPLFPMYESPEFGRYLSMVPTTVEAMRETVQARLAEPKPPGMGNWVWLDRATGGYVGRGGIWPSIVIDRQPIEMGWFLAVDRWGRGLATEAVRAQLDHTFHDLEVPAVWATIHIDNGPSLRLAERMGFVLKGGTTLASGPHHTLVLER</sequence>
<evidence type="ECO:0000259" key="1">
    <source>
        <dbReference type="PROSITE" id="PS51186"/>
    </source>
</evidence>